<dbReference type="AlphaFoldDB" id="A0A931PT86"/>
<accession>A0A931PT86</accession>
<reference evidence="1" key="1">
    <citation type="submission" date="2020-07" db="EMBL/GenBank/DDBJ databases">
        <title>Huge and variable diversity of episymbiotic CPR bacteria and DPANN archaea in groundwater ecosystems.</title>
        <authorList>
            <person name="He C.Y."/>
            <person name="Keren R."/>
            <person name="Whittaker M."/>
            <person name="Farag I.F."/>
            <person name="Doudna J."/>
            <person name="Cate J.H.D."/>
            <person name="Banfield J.F."/>
        </authorList>
    </citation>
    <scope>NUCLEOTIDE SEQUENCE</scope>
    <source>
        <strain evidence="1">NC_groundwater_17_Pr7_B-0.1um_64_12</strain>
    </source>
</reference>
<proteinExistence type="predicted"/>
<organism evidence="1 2">
    <name type="scientific">Fimbriimonas ginsengisoli</name>
    <dbReference type="NCBI Taxonomy" id="1005039"/>
    <lineage>
        <taxon>Bacteria</taxon>
        <taxon>Bacillati</taxon>
        <taxon>Armatimonadota</taxon>
        <taxon>Fimbriimonadia</taxon>
        <taxon>Fimbriimonadales</taxon>
        <taxon>Fimbriimonadaceae</taxon>
        <taxon>Fimbriimonas</taxon>
    </lineage>
</organism>
<dbReference type="EMBL" id="JACOSL010000022">
    <property type="protein sequence ID" value="MBI1756104.1"/>
    <property type="molecule type" value="Genomic_DNA"/>
</dbReference>
<name>A0A931PT86_FIMGI</name>
<gene>
    <name evidence="1" type="ORF">HYR64_03250</name>
</gene>
<comment type="caution">
    <text evidence="1">The sequence shown here is derived from an EMBL/GenBank/DDBJ whole genome shotgun (WGS) entry which is preliminary data.</text>
</comment>
<evidence type="ECO:0000313" key="2">
    <source>
        <dbReference type="Proteomes" id="UP000727962"/>
    </source>
</evidence>
<protein>
    <submittedName>
        <fullName evidence="1">LmeA family phospholipid-binding protein</fullName>
    </submittedName>
</protein>
<dbReference type="InterPro" id="IPR021373">
    <property type="entry name" value="DUF2993"/>
</dbReference>
<dbReference type="Pfam" id="PF11209">
    <property type="entry name" value="LmeA"/>
    <property type="match status" value="1"/>
</dbReference>
<dbReference type="Proteomes" id="UP000727962">
    <property type="component" value="Unassembled WGS sequence"/>
</dbReference>
<evidence type="ECO:0000313" key="1">
    <source>
        <dbReference type="EMBL" id="MBI1756104.1"/>
    </source>
</evidence>
<sequence>MAADSTQTDSTFQAGKVDATLTEVRLPNGLVLDRLELRGQGLRVAPSPFSLSLSSPGSLKAVLSAASLAAFLEASSPSNLGQFAVKADDGLVVIDVSVQMVFVARVRIILRLVIQDEARLVAVLQSVSLPMAMGVVASQLASLNPILDSAQLPVPAQMKSVESKAGAITLTATISPS</sequence>